<dbReference type="SMR" id="A0A096ZGW6"/>
<dbReference type="Pfam" id="PF00059">
    <property type="entry name" value="Lectin_C"/>
    <property type="match status" value="1"/>
</dbReference>
<feature type="signal peptide" evidence="2">
    <location>
        <begin position="1"/>
        <end position="18"/>
    </location>
</feature>
<dbReference type="InterPro" id="IPR016186">
    <property type="entry name" value="C-type_lectin-like/link_sf"/>
</dbReference>
<reference evidence="4" key="1">
    <citation type="submission" date="2013-10" db="EMBL/GenBank/DDBJ databases">
        <title>mRNA of Asian corn borer Ostrinia furnacalis Pyralididae Lepidoptera.</title>
        <authorList>
            <person name="Yang Z."/>
            <person name="Hu J."/>
        </authorList>
    </citation>
    <scope>NUCLEOTIDE SEQUENCE</scope>
</reference>
<evidence type="ECO:0000256" key="2">
    <source>
        <dbReference type="SAM" id="SignalP"/>
    </source>
</evidence>
<dbReference type="PROSITE" id="PS50041">
    <property type="entry name" value="C_TYPE_LECTIN_2"/>
    <property type="match status" value="1"/>
</dbReference>
<sequence>MRTFGTFIFLISIASTLCDVPKDYIVNPNDSHGYKLMYHAKTWTEARDDCANVGAKLAVPKTRDQFEFIQKIVRSMQYQSIVGTEYKLLVWLGISNLKNYQVWANVDGENIEDTEFHTWAGQNGLKSENPAEPHCVGMDSMNFGLRDWWCHQRQPYICEILTVQNATQ</sequence>
<gene>
    <name evidence="4" type="primary">CTL1</name>
</gene>
<organism evidence="4">
    <name type="scientific">Ostrinia furnacalis</name>
    <name type="common">Asian corn borer</name>
    <dbReference type="NCBI Taxonomy" id="93504"/>
    <lineage>
        <taxon>Eukaryota</taxon>
        <taxon>Metazoa</taxon>
        <taxon>Ecdysozoa</taxon>
        <taxon>Arthropoda</taxon>
        <taxon>Hexapoda</taxon>
        <taxon>Insecta</taxon>
        <taxon>Pterygota</taxon>
        <taxon>Neoptera</taxon>
        <taxon>Endopterygota</taxon>
        <taxon>Lepidoptera</taxon>
        <taxon>Glossata</taxon>
        <taxon>Ditrysia</taxon>
        <taxon>Pyraloidea</taxon>
        <taxon>Crambidae</taxon>
        <taxon>Pyraustinae</taxon>
        <taxon>Ostrinia</taxon>
    </lineage>
</organism>
<dbReference type="Gene3D" id="3.10.100.10">
    <property type="entry name" value="Mannose-Binding Protein A, subunit A"/>
    <property type="match status" value="1"/>
</dbReference>
<feature type="chain" id="PRO_5001927790" evidence="2">
    <location>
        <begin position="19"/>
        <end position="168"/>
    </location>
</feature>
<keyword evidence="2" id="KW-0732">Signal</keyword>
<dbReference type="InterPro" id="IPR050111">
    <property type="entry name" value="C-type_lectin/snaclec_domain"/>
</dbReference>
<dbReference type="EMBL" id="KF752423">
    <property type="protein sequence ID" value="AIR96002.1"/>
    <property type="molecule type" value="mRNA"/>
</dbReference>
<evidence type="ECO:0000259" key="3">
    <source>
        <dbReference type="PROSITE" id="PS50041"/>
    </source>
</evidence>
<evidence type="ECO:0000313" key="4">
    <source>
        <dbReference type="EMBL" id="AIR96002.1"/>
    </source>
</evidence>
<dbReference type="SUPFAM" id="SSF56436">
    <property type="entry name" value="C-type lectin-like"/>
    <property type="match status" value="1"/>
</dbReference>
<evidence type="ECO:0000256" key="1">
    <source>
        <dbReference type="ARBA" id="ARBA00023157"/>
    </source>
</evidence>
<dbReference type="PROSITE" id="PS00615">
    <property type="entry name" value="C_TYPE_LECTIN_1"/>
    <property type="match status" value="1"/>
</dbReference>
<proteinExistence type="evidence at transcript level"/>
<feature type="domain" description="C-type lectin" evidence="3">
    <location>
        <begin position="29"/>
        <end position="159"/>
    </location>
</feature>
<dbReference type="InterPro" id="IPR018378">
    <property type="entry name" value="C-type_lectin_CS"/>
</dbReference>
<accession>A0A096ZGW6</accession>
<dbReference type="AlphaFoldDB" id="A0A096ZGW6"/>
<dbReference type="InterPro" id="IPR016187">
    <property type="entry name" value="CTDL_fold"/>
</dbReference>
<dbReference type="SMART" id="SM00034">
    <property type="entry name" value="CLECT"/>
    <property type="match status" value="1"/>
</dbReference>
<dbReference type="PANTHER" id="PTHR22803">
    <property type="entry name" value="MANNOSE, PHOSPHOLIPASE, LECTIN RECEPTOR RELATED"/>
    <property type="match status" value="1"/>
</dbReference>
<dbReference type="CDD" id="cd00037">
    <property type="entry name" value="CLECT"/>
    <property type="match status" value="1"/>
</dbReference>
<protein>
    <submittedName>
        <fullName evidence="4">Lectin1</fullName>
    </submittedName>
</protein>
<dbReference type="InterPro" id="IPR001304">
    <property type="entry name" value="C-type_lectin-like"/>
</dbReference>
<name>A0A096ZGW6_OSTFU</name>
<keyword evidence="1" id="KW-1015">Disulfide bond</keyword>